<gene>
    <name evidence="6" type="ORF">GCM10010531_15850</name>
</gene>
<organism evidence="6 7">
    <name type="scientific">Blastococcus jejuensis</name>
    <dbReference type="NCBI Taxonomy" id="351224"/>
    <lineage>
        <taxon>Bacteria</taxon>
        <taxon>Bacillati</taxon>
        <taxon>Actinomycetota</taxon>
        <taxon>Actinomycetes</taxon>
        <taxon>Geodermatophilales</taxon>
        <taxon>Geodermatophilaceae</taxon>
        <taxon>Blastococcus</taxon>
    </lineage>
</organism>
<dbReference type="SUPFAM" id="SSF46689">
    <property type="entry name" value="Homeodomain-like"/>
    <property type="match status" value="1"/>
</dbReference>
<dbReference type="Gene3D" id="1.10.357.10">
    <property type="entry name" value="Tetracycline Repressor, domain 2"/>
    <property type="match status" value="1"/>
</dbReference>
<dbReference type="Proteomes" id="UP001499924">
    <property type="component" value="Unassembled WGS sequence"/>
</dbReference>
<dbReference type="EMBL" id="BAAAVV010000003">
    <property type="protein sequence ID" value="GAA3164429.1"/>
    <property type="molecule type" value="Genomic_DNA"/>
</dbReference>
<dbReference type="PANTHER" id="PTHR30055:SF234">
    <property type="entry name" value="HTH-TYPE TRANSCRIPTIONAL REGULATOR BETI"/>
    <property type="match status" value="1"/>
</dbReference>
<feature type="DNA-binding region" description="H-T-H motif" evidence="4">
    <location>
        <begin position="37"/>
        <end position="56"/>
    </location>
</feature>
<reference evidence="7" key="1">
    <citation type="journal article" date="2019" name="Int. J. Syst. Evol. Microbiol.">
        <title>The Global Catalogue of Microorganisms (GCM) 10K type strain sequencing project: providing services to taxonomists for standard genome sequencing and annotation.</title>
        <authorList>
            <consortium name="The Broad Institute Genomics Platform"/>
            <consortium name="The Broad Institute Genome Sequencing Center for Infectious Disease"/>
            <person name="Wu L."/>
            <person name="Ma J."/>
        </authorList>
    </citation>
    <scope>NUCLEOTIDE SEQUENCE [LARGE SCALE GENOMIC DNA]</scope>
    <source>
        <strain evidence="7">JCM 15614</strain>
    </source>
</reference>
<evidence type="ECO:0000256" key="3">
    <source>
        <dbReference type="ARBA" id="ARBA00023163"/>
    </source>
</evidence>
<comment type="caution">
    <text evidence="6">The sequence shown here is derived from an EMBL/GenBank/DDBJ whole genome shotgun (WGS) entry which is preliminary data.</text>
</comment>
<evidence type="ECO:0000256" key="1">
    <source>
        <dbReference type="ARBA" id="ARBA00023015"/>
    </source>
</evidence>
<dbReference type="PROSITE" id="PS50977">
    <property type="entry name" value="HTH_TETR_2"/>
    <property type="match status" value="1"/>
</dbReference>
<protein>
    <recommendedName>
        <fullName evidence="5">HTH tetR-type domain-containing protein</fullName>
    </recommendedName>
</protein>
<dbReference type="InterPro" id="IPR050109">
    <property type="entry name" value="HTH-type_TetR-like_transc_reg"/>
</dbReference>
<keyword evidence="7" id="KW-1185">Reference proteome</keyword>
<evidence type="ECO:0000313" key="7">
    <source>
        <dbReference type="Proteomes" id="UP001499924"/>
    </source>
</evidence>
<dbReference type="SUPFAM" id="SSF48498">
    <property type="entry name" value="Tetracyclin repressor-like, C-terminal domain"/>
    <property type="match status" value="1"/>
</dbReference>
<dbReference type="InterPro" id="IPR049445">
    <property type="entry name" value="TetR_SbtR-like_C"/>
</dbReference>
<proteinExistence type="predicted"/>
<feature type="domain" description="HTH tetR-type" evidence="5">
    <location>
        <begin position="14"/>
        <end position="74"/>
    </location>
</feature>
<dbReference type="Pfam" id="PF21597">
    <property type="entry name" value="TetR_C_43"/>
    <property type="match status" value="1"/>
</dbReference>
<evidence type="ECO:0000256" key="4">
    <source>
        <dbReference type="PROSITE-ProRule" id="PRU00335"/>
    </source>
</evidence>
<dbReference type="InterPro" id="IPR001647">
    <property type="entry name" value="HTH_TetR"/>
</dbReference>
<sequence>MPRLWQTTIDEHRRSVRGGILDSAWALAAERGPLSVTMSQVADAAGIGRATLYKYFPDVASVLVACHERHVAAHLEQLAQLRERGEGPGERLAAVFNAYARNVHHRERHGPPEMGALLHRDEHVAVAQRELLDLFRGLLLDAAQAGLVRTDVPPEQLATYCLHALGAAGSLPPGDAVRRLVEITLAGLRPSADGSGD</sequence>
<evidence type="ECO:0000256" key="2">
    <source>
        <dbReference type="ARBA" id="ARBA00023125"/>
    </source>
</evidence>
<accession>A0ABP6P195</accession>
<evidence type="ECO:0000259" key="5">
    <source>
        <dbReference type="PROSITE" id="PS50977"/>
    </source>
</evidence>
<dbReference type="PANTHER" id="PTHR30055">
    <property type="entry name" value="HTH-TYPE TRANSCRIPTIONAL REGULATOR RUTR"/>
    <property type="match status" value="1"/>
</dbReference>
<dbReference type="InterPro" id="IPR036271">
    <property type="entry name" value="Tet_transcr_reg_TetR-rel_C_sf"/>
</dbReference>
<evidence type="ECO:0000313" key="6">
    <source>
        <dbReference type="EMBL" id="GAA3164429.1"/>
    </source>
</evidence>
<dbReference type="RefSeq" id="WP_344688218.1">
    <property type="nucleotide sequence ID" value="NZ_BAAAVV010000003.1"/>
</dbReference>
<dbReference type="InterPro" id="IPR009057">
    <property type="entry name" value="Homeodomain-like_sf"/>
</dbReference>
<keyword evidence="2 4" id="KW-0238">DNA-binding</keyword>
<dbReference type="PRINTS" id="PR00455">
    <property type="entry name" value="HTHTETR"/>
</dbReference>
<name>A0ABP6P195_9ACTN</name>
<keyword evidence="3" id="KW-0804">Transcription</keyword>
<dbReference type="Pfam" id="PF00440">
    <property type="entry name" value="TetR_N"/>
    <property type="match status" value="1"/>
</dbReference>
<keyword evidence="1" id="KW-0805">Transcription regulation</keyword>